<name>A0A8X7N5H4_9BASI</name>
<sequence>MGTWACFYLSWSRFGQRQGIIESRSSLRPSRYRQSSLDCAPSLSDSIVCSLGQGNDRIIGTSNSDNVDFLQAARNHIIKIATCCSVGSVALASIWTTSRQTTYRRFGIGTIQELY</sequence>
<protein>
    <submittedName>
        <fullName evidence="1">Uncharacterized protein</fullName>
    </submittedName>
</protein>
<dbReference type="Proteomes" id="UP000078113">
    <property type="component" value="Unassembled WGS sequence"/>
</dbReference>
<comment type="caution">
    <text evidence="1">The sequence shown here is derived from an EMBL/GenBank/DDBJ whole genome shotgun (WGS) entry which is preliminary data.</text>
</comment>
<dbReference type="EMBL" id="LWDG02000376">
    <property type="protein sequence ID" value="KAE8266135.1"/>
    <property type="molecule type" value="Genomic_DNA"/>
</dbReference>
<proteinExistence type="predicted"/>
<accession>A0A8X7N5H4</accession>
<gene>
    <name evidence="1" type="ORF">A4X09_0g6208</name>
</gene>
<evidence type="ECO:0000313" key="1">
    <source>
        <dbReference type="EMBL" id="KAE8266135.1"/>
    </source>
</evidence>
<evidence type="ECO:0000313" key="2">
    <source>
        <dbReference type="Proteomes" id="UP000078113"/>
    </source>
</evidence>
<organism evidence="1 2">
    <name type="scientific">Tilletia walkeri</name>
    <dbReference type="NCBI Taxonomy" id="117179"/>
    <lineage>
        <taxon>Eukaryota</taxon>
        <taxon>Fungi</taxon>
        <taxon>Dikarya</taxon>
        <taxon>Basidiomycota</taxon>
        <taxon>Ustilaginomycotina</taxon>
        <taxon>Exobasidiomycetes</taxon>
        <taxon>Tilletiales</taxon>
        <taxon>Tilletiaceae</taxon>
        <taxon>Tilletia</taxon>
    </lineage>
</organism>
<reference evidence="1" key="1">
    <citation type="submission" date="2016-04" db="EMBL/GenBank/DDBJ databases">
        <authorList>
            <person name="Nguyen H.D."/>
            <person name="Samba Siva P."/>
            <person name="Cullis J."/>
            <person name="Levesque C.A."/>
            <person name="Hambleton S."/>
        </authorList>
    </citation>
    <scope>NUCLEOTIDE SEQUENCE</scope>
    <source>
        <strain evidence="1">DAOMC 236422</strain>
    </source>
</reference>
<reference evidence="1" key="2">
    <citation type="journal article" date="2019" name="IMA Fungus">
        <title>Genome sequencing and comparison of five Tilletia species to identify candidate genes for the detection of regulated species infecting wheat.</title>
        <authorList>
            <person name="Nguyen H.D.T."/>
            <person name="Sultana T."/>
            <person name="Kesanakurti P."/>
            <person name="Hambleton S."/>
        </authorList>
    </citation>
    <scope>NUCLEOTIDE SEQUENCE</scope>
    <source>
        <strain evidence="1">DAOMC 236422</strain>
    </source>
</reference>
<dbReference type="AlphaFoldDB" id="A0A8X7N5H4"/>
<keyword evidence="2" id="KW-1185">Reference proteome</keyword>